<dbReference type="EMBL" id="JBEVYD010000002">
    <property type="protein sequence ID" value="KAL3235162.1"/>
    <property type="molecule type" value="Genomic_DNA"/>
</dbReference>
<organism evidence="1 2">
    <name type="scientific">Nakaseomyces bracarensis</name>
    <dbReference type="NCBI Taxonomy" id="273131"/>
    <lineage>
        <taxon>Eukaryota</taxon>
        <taxon>Fungi</taxon>
        <taxon>Dikarya</taxon>
        <taxon>Ascomycota</taxon>
        <taxon>Saccharomycotina</taxon>
        <taxon>Saccharomycetes</taxon>
        <taxon>Saccharomycetales</taxon>
        <taxon>Saccharomycetaceae</taxon>
        <taxon>Nakaseomyces</taxon>
    </lineage>
</organism>
<name>A0ABR4P0P6_9SACH</name>
<evidence type="ECO:0000313" key="1">
    <source>
        <dbReference type="EMBL" id="KAL3235162.1"/>
    </source>
</evidence>
<reference evidence="1 2" key="1">
    <citation type="submission" date="2024-05" db="EMBL/GenBank/DDBJ databases">
        <title>Long read based assembly of the Candida bracarensis genome reveals expanded adhesin content.</title>
        <authorList>
            <person name="Marcet-Houben M."/>
            <person name="Ksiezopolska E."/>
            <person name="Gabaldon T."/>
        </authorList>
    </citation>
    <scope>NUCLEOTIDE SEQUENCE [LARGE SCALE GENOMIC DNA]</scope>
    <source>
        <strain evidence="1 2">CBM6</strain>
    </source>
</reference>
<evidence type="ECO:0000313" key="2">
    <source>
        <dbReference type="Proteomes" id="UP001623330"/>
    </source>
</evidence>
<protein>
    <submittedName>
        <fullName evidence="1">Uncharacterized protein</fullName>
    </submittedName>
</protein>
<comment type="caution">
    <text evidence="1">The sequence shown here is derived from an EMBL/GenBank/DDBJ whole genome shotgun (WGS) entry which is preliminary data.</text>
</comment>
<gene>
    <name evidence="1" type="ORF">RNJ44_02950</name>
</gene>
<proteinExistence type="predicted"/>
<keyword evidence="2" id="KW-1185">Reference proteome</keyword>
<accession>A0ABR4P0P6</accession>
<dbReference type="Proteomes" id="UP001623330">
    <property type="component" value="Unassembled WGS sequence"/>
</dbReference>
<sequence length="120" mass="13529">MSRVVFGLDEISIPNKRYRVFVQVVELCNGGEIGHGFVSSLVVKDIQVHGQQSTFYMGEKVYRSLTYKGVIGGLTAGQILDVMVFTVVTAKSFVLEILDMKELTSTEFRDLQQYIAMQKR</sequence>